<sequence>MFKEVAEYVRAPRTILTKFPFGAPFGNPDNKALQMAVLKECLTSLENEHKPGEIRILEYKWREKL</sequence>
<dbReference type="OrthoDB" id="7059770at2"/>
<dbReference type="AlphaFoldDB" id="U2DQY3"/>
<reference evidence="1 2" key="1">
    <citation type="journal article" date="2011" name="J. Bacteriol.">
        <title>Genome sequence of Haloplasma contractile, an unusual contractile bacterium from a deep-sea anoxic brine lake.</title>
        <authorList>
            <person name="Antunes A."/>
            <person name="Alam I."/>
            <person name="El Dorry H."/>
            <person name="Siam R."/>
            <person name="Robertson A."/>
            <person name="Bajic V.B."/>
            <person name="Stingl U."/>
        </authorList>
    </citation>
    <scope>NUCLEOTIDE SEQUENCE [LARGE SCALE GENOMIC DNA]</scope>
    <source>
        <strain evidence="1 2">SSD-17B</strain>
    </source>
</reference>
<accession>U2DQY3</accession>
<comment type="caution">
    <text evidence="1">The sequence shown here is derived from an EMBL/GenBank/DDBJ whole genome shotgun (WGS) entry which is preliminary data.</text>
</comment>
<dbReference type="InParanoid" id="U2DQY3"/>
<evidence type="ECO:0000313" key="1">
    <source>
        <dbReference type="EMBL" id="ERJ10997.1"/>
    </source>
</evidence>
<reference evidence="1 2" key="2">
    <citation type="journal article" date="2013" name="PLoS ONE">
        <title>INDIGO - INtegrated Data Warehouse of MIcrobial GenOmes with Examples from the Red Sea Extremophiles.</title>
        <authorList>
            <person name="Alam I."/>
            <person name="Antunes A."/>
            <person name="Kamau A.A."/>
            <person name="Ba Alawi W."/>
            <person name="Kalkatawi M."/>
            <person name="Stingl U."/>
            <person name="Bajic V.B."/>
        </authorList>
    </citation>
    <scope>NUCLEOTIDE SEQUENCE [LARGE SCALE GENOMIC DNA]</scope>
    <source>
        <strain evidence="1 2">SSD-17B</strain>
    </source>
</reference>
<evidence type="ECO:0000313" key="2">
    <source>
        <dbReference type="Proteomes" id="UP000005707"/>
    </source>
</evidence>
<dbReference type="EMBL" id="AFNU02000019">
    <property type="protein sequence ID" value="ERJ10997.1"/>
    <property type="molecule type" value="Genomic_DNA"/>
</dbReference>
<organism evidence="1 2">
    <name type="scientific">Haloplasma contractile SSD-17B</name>
    <dbReference type="NCBI Taxonomy" id="1033810"/>
    <lineage>
        <taxon>Bacteria</taxon>
        <taxon>Bacillati</taxon>
        <taxon>Mycoplasmatota</taxon>
        <taxon>Mollicutes</taxon>
        <taxon>Haloplasmatales</taxon>
        <taxon>Haloplasmataceae</taxon>
        <taxon>Haloplasma</taxon>
    </lineage>
</organism>
<protein>
    <submittedName>
        <fullName evidence="1">Reductase protein</fullName>
    </submittedName>
</protein>
<gene>
    <name evidence="1" type="ORF">HLPCO_002950</name>
</gene>
<keyword evidence="2" id="KW-1185">Reference proteome</keyword>
<name>U2DQY3_9MOLU</name>
<dbReference type="STRING" id="1033810.HLPCO_002950"/>
<dbReference type="RefSeq" id="WP_008825533.1">
    <property type="nucleotide sequence ID" value="NZ_AFNU02000019.1"/>
</dbReference>
<dbReference type="Proteomes" id="UP000005707">
    <property type="component" value="Unassembled WGS sequence"/>
</dbReference>
<proteinExistence type="predicted"/>